<accession>A0A6J7WNA8</accession>
<proteinExistence type="predicted"/>
<dbReference type="InterPro" id="IPR011604">
    <property type="entry name" value="PDDEXK-like_dom_sf"/>
</dbReference>
<organism evidence="1">
    <name type="scientific">uncultured Caudovirales phage</name>
    <dbReference type="NCBI Taxonomy" id="2100421"/>
    <lineage>
        <taxon>Viruses</taxon>
        <taxon>Duplodnaviria</taxon>
        <taxon>Heunggongvirae</taxon>
        <taxon>Uroviricota</taxon>
        <taxon>Caudoviricetes</taxon>
        <taxon>Peduoviridae</taxon>
        <taxon>Maltschvirus</taxon>
        <taxon>Maltschvirus maltsch</taxon>
    </lineage>
</organism>
<sequence length="274" mass="31393">MFAVKRLVGDLHIMGRDIIANLKFQKIADPVGFDPIKFAQMYEEAVLSGKRPNEFTQKKTFSPSGVGYGNGNCPRYWFIAFNGAEFENETDSMGVVNMDNGTYVHDRIQKVMAKTPVFKANETEVTNDDPPIRGFADTFIEWNGKEVVGEIKSAKEEIFAIRQAEMQGLPYHKVQLLTYMKIRGAEQGFFFYENKNDNSFLIIPINMDEKNTKLVDDVWDWMRKVYSAYEAGTLPERTFTKSQWACKGCPVKKVCWADKKDLGEVYIEPLVLEK</sequence>
<reference evidence="1" key="1">
    <citation type="submission" date="2020-05" db="EMBL/GenBank/DDBJ databases">
        <authorList>
            <person name="Chiriac C."/>
            <person name="Salcher M."/>
            <person name="Ghai R."/>
            <person name="Kavagutti S V."/>
        </authorList>
    </citation>
    <scope>NUCLEOTIDE SEQUENCE</scope>
</reference>
<dbReference type="Gene3D" id="3.90.320.10">
    <property type="match status" value="1"/>
</dbReference>
<evidence type="ECO:0000313" key="1">
    <source>
        <dbReference type="EMBL" id="CAB5218182.1"/>
    </source>
</evidence>
<name>A0A6J7WNA8_9CAUD</name>
<gene>
    <name evidence="1" type="ORF">UFOVP204_64</name>
</gene>
<dbReference type="EMBL" id="LR798257">
    <property type="protein sequence ID" value="CAB5218182.1"/>
    <property type="molecule type" value="Genomic_DNA"/>
</dbReference>
<protein>
    <submittedName>
        <fullName evidence="1">Cas4, CRISPR-associated protein Cas4</fullName>
    </submittedName>
</protein>